<dbReference type="Gene3D" id="3.40.50.1000">
    <property type="entry name" value="HAD superfamily/HAD-like"/>
    <property type="match status" value="1"/>
</dbReference>
<dbReference type="GO" id="GO:0005524">
    <property type="term" value="F:ATP binding"/>
    <property type="evidence" value="ECO:0007669"/>
    <property type="project" value="UniProtKB-KW"/>
</dbReference>
<dbReference type="GO" id="GO:0016887">
    <property type="term" value="F:ATP hydrolysis activity"/>
    <property type="evidence" value="ECO:0007669"/>
    <property type="project" value="InterPro"/>
</dbReference>
<dbReference type="InterPro" id="IPR008250">
    <property type="entry name" value="ATPase_P-typ_transduc_dom_A_sf"/>
</dbReference>
<feature type="region of interest" description="Disordered" evidence="9">
    <location>
        <begin position="1"/>
        <end position="57"/>
    </location>
</feature>
<dbReference type="SUPFAM" id="SSF81653">
    <property type="entry name" value="Calcium ATPase, transduction domain A"/>
    <property type="match status" value="1"/>
</dbReference>
<evidence type="ECO:0000313" key="12">
    <source>
        <dbReference type="EMBL" id="RHZ61798.1"/>
    </source>
</evidence>
<dbReference type="GO" id="GO:0005391">
    <property type="term" value="F:P-type sodium:potassium-exchanging transporter activity"/>
    <property type="evidence" value="ECO:0007669"/>
    <property type="project" value="TreeGrafter"/>
</dbReference>
<dbReference type="STRING" id="41047.A0A397HI95"/>
<dbReference type="InterPro" id="IPR001757">
    <property type="entry name" value="P_typ_ATPase"/>
</dbReference>
<dbReference type="VEuPathDB" id="FungiDB:CDV56_104770"/>
<dbReference type="Pfam" id="PF00689">
    <property type="entry name" value="Cation_ATPase_C"/>
    <property type="match status" value="1"/>
</dbReference>
<dbReference type="NCBIfam" id="TIGR01494">
    <property type="entry name" value="ATPase_P-type"/>
    <property type="match status" value="2"/>
</dbReference>
<evidence type="ECO:0000256" key="2">
    <source>
        <dbReference type="ARBA" id="ARBA00022475"/>
    </source>
</evidence>
<dbReference type="GO" id="GO:0005886">
    <property type="term" value="C:plasma membrane"/>
    <property type="evidence" value="ECO:0007669"/>
    <property type="project" value="UniProtKB-SubCell"/>
</dbReference>
<evidence type="ECO:0000256" key="3">
    <source>
        <dbReference type="ARBA" id="ARBA00022692"/>
    </source>
</evidence>
<protein>
    <recommendedName>
        <fullName evidence="11">Cation-transporting P-type ATPase N-terminal domain-containing protein</fullName>
    </recommendedName>
</protein>
<dbReference type="SFLD" id="SFLDF00027">
    <property type="entry name" value="p-type_atpase"/>
    <property type="match status" value="1"/>
</dbReference>
<evidence type="ECO:0000256" key="4">
    <source>
        <dbReference type="ARBA" id="ARBA00022741"/>
    </source>
</evidence>
<keyword evidence="2" id="KW-1003">Cell membrane</keyword>
<dbReference type="Pfam" id="PF13246">
    <property type="entry name" value="Cation_ATPase"/>
    <property type="match status" value="1"/>
</dbReference>
<dbReference type="PRINTS" id="PR00121">
    <property type="entry name" value="NAKATPASE"/>
</dbReference>
<dbReference type="AlphaFoldDB" id="A0A397HI95"/>
<dbReference type="FunFam" id="3.40.1110.10:FF:000114">
    <property type="entry name" value="H /K ATPase alpha subunit, putative"/>
    <property type="match status" value="1"/>
</dbReference>
<dbReference type="InterPro" id="IPR023298">
    <property type="entry name" value="ATPase_P-typ_TM_dom_sf"/>
</dbReference>
<keyword evidence="6" id="KW-1278">Translocase</keyword>
<name>A0A397HI95_ASPTH</name>
<dbReference type="InterPro" id="IPR059000">
    <property type="entry name" value="ATPase_P-type_domA"/>
</dbReference>
<dbReference type="Gene3D" id="3.40.1110.10">
    <property type="entry name" value="Calcium-transporting ATPase, cytoplasmic domain N"/>
    <property type="match status" value="1"/>
</dbReference>
<evidence type="ECO:0000259" key="11">
    <source>
        <dbReference type="SMART" id="SM00831"/>
    </source>
</evidence>
<dbReference type="SUPFAM" id="SSF81660">
    <property type="entry name" value="Metal cation-transporting ATPase, ATP-binding domain N"/>
    <property type="match status" value="1"/>
</dbReference>
<dbReference type="Proteomes" id="UP000215305">
    <property type="component" value="Unassembled WGS sequence"/>
</dbReference>
<dbReference type="SFLD" id="SFLDS00003">
    <property type="entry name" value="Haloacid_Dehalogenase"/>
    <property type="match status" value="1"/>
</dbReference>
<dbReference type="GeneID" id="38126744"/>
<comment type="caution">
    <text evidence="12">The sequence shown here is derived from an EMBL/GenBank/DDBJ whole genome shotgun (WGS) entry which is preliminary data.</text>
</comment>
<dbReference type="GO" id="GO:0036376">
    <property type="term" value="P:sodium ion export across plasma membrane"/>
    <property type="evidence" value="ECO:0007669"/>
    <property type="project" value="TreeGrafter"/>
</dbReference>
<dbReference type="SFLD" id="SFLDG00002">
    <property type="entry name" value="C1.7:_P-type_atpase_like"/>
    <property type="match status" value="1"/>
</dbReference>
<keyword evidence="8 10" id="KW-0472">Membrane</keyword>
<reference evidence="12" key="1">
    <citation type="submission" date="2018-08" db="EMBL/GenBank/DDBJ databases">
        <title>Draft genome sequence of azole-resistant Aspergillus thermomutatus (Neosartorya pseudofischeri) strain HMR AF 39, isolated from a human nasal aspirate.</title>
        <authorList>
            <person name="Parent-Michaud M."/>
            <person name="Dufresne P.J."/>
            <person name="Fournier E."/>
            <person name="Martineau C."/>
            <person name="Moreira S."/>
            <person name="Perkins V."/>
            <person name="De Repentigny L."/>
            <person name="Dufresne S.F."/>
        </authorList>
    </citation>
    <scope>NUCLEOTIDE SEQUENCE [LARGE SCALE GENOMIC DNA]</scope>
    <source>
        <strain evidence="12">HMR AF 39</strain>
    </source>
</reference>
<dbReference type="FunFam" id="3.40.50.1000:FF:000147">
    <property type="entry name" value="H/K ATPase alpha subunit, putative"/>
    <property type="match status" value="1"/>
</dbReference>
<dbReference type="Gene3D" id="1.20.1110.10">
    <property type="entry name" value="Calcium-transporting ATPase, transmembrane domain"/>
    <property type="match status" value="1"/>
</dbReference>
<evidence type="ECO:0000256" key="5">
    <source>
        <dbReference type="ARBA" id="ARBA00022840"/>
    </source>
</evidence>
<evidence type="ECO:0000256" key="6">
    <source>
        <dbReference type="ARBA" id="ARBA00022967"/>
    </source>
</evidence>
<feature type="compositionally biased region" description="Basic and acidic residues" evidence="9">
    <location>
        <begin position="1"/>
        <end position="23"/>
    </location>
</feature>
<feature type="transmembrane region" description="Helical" evidence="10">
    <location>
        <begin position="348"/>
        <end position="373"/>
    </location>
</feature>
<dbReference type="InterPro" id="IPR050510">
    <property type="entry name" value="Cation_transp_ATPase_P-type"/>
</dbReference>
<accession>A0A397HI95</accession>
<dbReference type="InterPro" id="IPR023299">
    <property type="entry name" value="ATPase_P-typ_cyto_dom_N"/>
</dbReference>
<feature type="transmembrane region" description="Helical" evidence="10">
    <location>
        <begin position="1060"/>
        <end position="1078"/>
    </location>
</feature>
<feature type="compositionally biased region" description="Low complexity" evidence="9">
    <location>
        <begin position="41"/>
        <end position="52"/>
    </location>
</feature>
<dbReference type="InterPro" id="IPR023214">
    <property type="entry name" value="HAD_sf"/>
</dbReference>
<dbReference type="GO" id="GO:1902600">
    <property type="term" value="P:proton transmembrane transport"/>
    <property type="evidence" value="ECO:0007669"/>
    <property type="project" value="TreeGrafter"/>
</dbReference>
<dbReference type="RefSeq" id="XP_026616499.1">
    <property type="nucleotide sequence ID" value="XM_026758389.1"/>
</dbReference>
<comment type="subcellular location">
    <subcellularLocation>
        <location evidence="1">Cell membrane</location>
        <topology evidence="1">Multi-pass membrane protein</topology>
    </subcellularLocation>
</comment>
<dbReference type="PANTHER" id="PTHR43294">
    <property type="entry name" value="SODIUM/POTASSIUM-TRANSPORTING ATPASE SUBUNIT ALPHA"/>
    <property type="match status" value="1"/>
</dbReference>
<dbReference type="InterPro" id="IPR044492">
    <property type="entry name" value="P_typ_ATPase_HD_dom"/>
</dbReference>
<dbReference type="InterPro" id="IPR004014">
    <property type="entry name" value="ATPase_P-typ_cation-transptr_N"/>
</dbReference>
<dbReference type="OrthoDB" id="158672at2759"/>
<organism evidence="12 13">
    <name type="scientific">Aspergillus thermomutatus</name>
    <name type="common">Neosartorya pseudofischeri</name>
    <dbReference type="NCBI Taxonomy" id="41047"/>
    <lineage>
        <taxon>Eukaryota</taxon>
        <taxon>Fungi</taxon>
        <taxon>Dikarya</taxon>
        <taxon>Ascomycota</taxon>
        <taxon>Pezizomycotina</taxon>
        <taxon>Eurotiomycetes</taxon>
        <taxon>Eurotiomycetidae</taxon>
        <taxon>Eurotiales</taxon>
        <taxon>Aspergillaceae</taxon>
        <taxon>Aspergillus</taxon>
        <taxon>Aspergillus subgen. Fumigati</taxon>
    </lineage>
</organism>
<dbReference type="InterPro" id="IPR006068">
    <property type="entry name" value="ATPase_P-typ_cation-transptr_C"/>
</dbReference>
<dbReference type="Pfam" id="PF00690">
    <property type="entry name" value="Cation_ATPase_N"/>
    <property type="match status" value="1"/>
</dbReference>
<dbReference type="Pfam" id="PF00122">
    <property type="entry name" value="E1-E2_ATPase"/>
    <property type="match status" value="1"/>
</dbReference>
<proteinExistence type="predicted"/>
<feature type="transmembrane region" description="Helical" evidence="10">
    <location>
        <begin position="1029"/>
        <end position="1048"/>
    </location>
</feature>
<dbReference type="EMBL" id="NKHU02000042">
    <property type="protein sequence ID" value="RHZ61798.1"/>
    <property type="molecule type" value="Genomic_DNA"/>
</dbReference>
<feature type="transmembrane region" description="Helical" evidence="10">
    <location>
        <begin position="189"/>
        <end position="208"/>
    </location>
</feature>
<dbReference type="InterPro" id="IPR018303">
    <property type="entry name" value="ATPase_P-typ_P_site"/>
</dbReference>
<keyword evidence="3 10" id="KW-0812">Transmembrane</keyword>
<dbReference type="SMART" id="SM00831">
    <property type="entry name" value="Cation_ATPase_N"/>
    <property type="match status" value="1"/>
</dbReference>
<evidence type="ECO:0000256" key="8">
    <source>
        <dbReference type="ARBA" id="ARBA00023136"/>
    </source>
</evidence>
<keyword evidence="7 10" id="KW-1133">Transmembrane helix</keyword>
<sequence>MQEMDPTAHKSADEQVTRLRWRAEDEESGNQARSSRPELIRSASAASSSHVSVHSRHRRTIVDPSVSLPIHYRTISFDIEEANEREDREKAKAQGGVAADLSHLDWHTISVEELQKRWQVDISQGLSPNQVQERLHQYGKNALSPLPHQWFWQIFGYFFKGFGAILLVGCILVFVSWKPLGQPPALANLALAIVLLAVFFIQAAFNAWQDWSSSRVMASITAMLPESCLVMRGGSLVVVSAPDIVPGDVVHLKAGNKLPADIRFVEVSNDACFDRSILTGESLPINGTMDSTEENYLETHSIGLQGTHCVSGSVTGIVVSTGDATVFGRIAKLTSEPKTGLTTLEKEVLRFVALVVLIMLTMIIVIIIVWAAWLRKDHPHWINVPTLIVDCVSVAIAFIPEGLPIALTANLTITANLMSKNKIVCKSLKTVETLGSVSVICCDKTGTLTKNRMSVTDCAVSISTFTPDSARDEMVLKGKSSAMHQLRTVAGLCNAAEFDAATMNLPVHERKVIGDATDQAILRLAEGLGPVSELRSMWKKTYDLAFNSKNKFMVRTFSLVDGAGLGLAMSLAELTQFRRDDTLLTIKGAPDILIDRCTHVVSVDGSVQALDASTLNRLKQVKDQWSNEGKRVILLARKILPADQIQSAPFSHLFEAELMNHVKTGLVLVGLVGIVDPPRDEIPDVIRTLRQAGIRIFMVTGDFGLTALEIARQCGIVTAEVPVDEAKALRRFPSVNDKFNEKPRSPAITLSGSQLMALNEHQWQQLCQYKEIVFWRTTPEQKLRIVREFQAREEIVGMTGDGVNDAPALKAADIGIALGSGSDIAIEASDMVLLDSFSAVVEAVQYGRVVFDNLKKTIIYLLPAGSWSEFWPVLTSVVFGLPQVLSSFLMIIICCFTDCAAATVLAYEAPEADVLLRPPRKPKRERLVNWKLILQAYGVIGMLETVASFAMAYWYLERNGIPFSALWFKFGEVPANVDPDWYTARLNEASSVYFINLVVMQWFNLMAIRTRRLSIFSHPPAFNKETQNLLLFPAMIFALGIALFWLYIPPLQRVLDTTSVPAEHYFLPAAFGLGILGLDELRKAAVRRWPHGVLAKMAW</sequence>
<dbReference type="GO" id="GO:0030007">
    <property type="term" value="P:intracellular potassium ion homeostasis"/>
    <property type="evidence" value="ECO:0007669"/>
    <property type="project" value="TreeGrafter"/>
</dbReference>
<dbReference type="SUPFAM" id="SSF81665">
    <property type="entry name" value="Calcium ATPase, transmembrane domain M"/>
    <property type="match status" value="1"/>
</dbReference>
<keyword evidence="4" id="KW-0547">Nucleotide-binding</keyword>
<dbReference type="Gene3D" id="2.70.150.10">
    <property type="entry name" value="Calcium-transporting ATPase, cytoplasmic transduction domain A"/>
    <property type="match status" value="1"/>
</dbReference>
<dbReference type="PANTHER" id="PTHR43294:SF21">
    <property type="entry name" value="CATION TRANSPORTING ATPASE"/>
    <property type="match status" value="1"/>
</dbReference>
<dbReference type="PROSITE" id="PS00154">
    <property type="entry name" value="ATPASE_E1_E2"/>
    <property type="match status" value="1"/>
</dbReference>
<dbReference type="PRINTS" id="PR00119">
    <property type="entry name" value="CATATPASE"/>
</dbReference>
<gene>
    <name evidence="12" type="ORF">CDV56_104770</name>
</gene>
<feature type="transmembrane region" description="Helical" evidence="10">
    <location>
        <begin position="157"/>
        <end position="177"/>
    </location>
</feature>
<dbReference type="GO" id="GO:0006883">
    <property type="term" value="P:intracellular sodium ion homeostasis"/>
    <property type="evidence" value="ECO:0007669"/>
    <property type="project" value="TreeGrafter"/>
</dbReference>
<dbReference type="InterPro" id="IPR036412">
    <property type="entry name" value="HAD-like_sf"/>
</dbReference>
<evidence type="ECO:0000256" key="7">
    <source>
        <dbReference type="ARBA" id="ARBA00022989"/>
    </source>
</evidence>
<dbReference type="SUPFAM" id="SSF56784">
    <property type="entry name" value="HAD-like"/>
    <property type="match status" value="1"/>
</dbReference>
<keyword evidence="13" id="KW-1185">Reference proteome</keyword>
<feature type="transmembrane region" description="Helical" evidence="10">
    <location>
        <begin position="991"/>
        <end position="1008"/>
    </location>
</feature>
<evidence type="ECO:0000313" key="13">
    <source>
        <dbReference type="Proteomes" id="UP000215305"/>
    </source>
</evidence>
<feature type="domain" description="Cation-transporting P-type ATPase N-terminal" evidence="11">
    <location>
        <begin position="105"/>
        <end position="178"/>
    </location>
</feature>
<evidence type="ECO:0000256" key="1">
    <source>
        <dbReference type="ARBA" id="ARBA00004651"/>
    </source>
</evidence>
<evidence type="ECO:0000256" key="10">
    <source>
        <dbReference type="SAM" id="Phobius"/>
    </source>
</evidence>
<dbReference type="GO" id="GO:1990573">
    <property type="term" value="P:potassium ion import across plasma membrane"/>
    <property type="evidence" value="ECO:0007669"/>
    <property type="project" value="TreeGrafter"/>
</dbReference>
<evidence type="ECO:0000256" key="9">
    <source>
        <dbReference type="SAM" id="MobiDB-lite"/>
    </source>
</evidence>
<keyword evidence="5" id="KW-0067">ATP-binding</keyword>
<feature type="transmembrane region" description="Helical" evidence="10">
    <location>
        <begin position="928"/>
        <end position="956"/>
    </location>
</feature>